<feature type="chain" id="PRO_5046260685" evidence="1">
    <location>
        <begin position="34"/>
        <end position="111"/>
    </location>
</feature>
<protein>
    <submittedName>
        <fullName evidence="2">Uncharacterized protein</fullName>
    </submittedName>
</protein>
<accession>A0ABQ6LJ56</accession>
<sequence>MQMKRAVRPTISLLATLGLAAALGAATAPPAQAQQMRCGPRAKIVAHLEKKYGETRHSVGLQQGRGLVEVYANADSGSWTILLTTPQGLSCLMAAGDAYQAMEASLADTPA</sequence>
<gene>
    <name evidence="2" type="ORF">LNKW23_25240</name>
</gene>
<dbReference type="EMBL" id="BSYI01000018">
    <property type="protein sequence ID" value="GMG83311.1"/>
    <property type="molecule type" value="Genomic_DNA"/>
</dbReference>
<organism evidence="2 3">
    <name type="scientific">Paralimibaculum aggregatum</name>
    <dbReference type="NCBI Taxonomy" id="3036245"/>
    <lineage>
        <taxon>Bacteria</taxon>
        <taxon>Pseudomonadati</taxon>
        <taxon>Pseudomonadota</taxon>
        <taxon>Alphaproteobacteria</taxon>
        <taxon>Rhodobacterales</taxon>
        <taxon>Paracoccaceae</taxon>
        <taxon>Paralimibaculum</taxon>
    </lineage>
</organism>
<keyword evidence="3" id="KW-1185">Reference proteome</keyword>
<keyword evidence="1" id="KW-0732">Signal</keyword>
<evidence type="ECO:0000313" key="3">
    <source>
        <dbReference type="Proteomes" id="UP001239909"/>
    </source>
</evidence>
<evidence type="ECO:0000313" key="2">
    <source>
        <dbReference type="EMBL" id="GMG83311.1"/>
    </source>
</evidence>
<feature type="signal peptide" evidence="1">
    <location>
        <begin position="1"/>
        <end position="33"/>
    </location>
</feature>
<comment type="caution">
    <text evidence="2">The sequence shown here is derived from an EMBL/GenBank/DDBJ whole genome shotgun (WGS) entry which is preliminary data.</text>
</comment>
<dbReference type="Proteomes" id="UP001239909">
    <property type="component" value="Unassembled WGS sequence"/>
</dbReference>
<evidence type="ECO:0000256" key="1">
    <source>
        <dbReference type="SAM" id="SignalP"/>
    </source>
</evidence>
<proteinExistence type="predicted"/>
<name>A0ABQ6LJ56_9RHOB</name>
<reference evidence="2 3" key="1">
    <citation type="submission" date="2023-04" db="EMBL/GenBank/DDBJ databases">
        <title>Marinoamorphus aggregata gen. nov., sp. Nov., isolate from tissue of brittle star Ophioplocus japonicus.</title>
        <authorList>
            <person name="Kawano K."/>
            <person name="Sawayama S."/>
            <person name="Nakagawa S."/>
        </authorList>
    </citation>
    <scope>NUCLEOTIDE SEQUENCE [LARGE SCALE GENOMIC DNA]</scope>
    <source>
        <strain evidence="2 3">NKW23</strain>
    </source>
</reference>